<organism evidence="2 3">
    <name type="scientific">Chlamydomonas eustigma</name>
    <dbReference type="NCBI Taxonomy" id="1157962"/>
    <lineage>
        <taxon>Eukaryota</taxon>
        <taxon>Viridiplantae</taxon>
        <taxon>Chlorophyta</taxon>
        <taxon>core chlorophytes</taxon>
        <taxon>Chlorophyceae</taxon>
        <taxon>CS clade</taxon>
        <taxon>Chlamydomonadales</taxon>
        <taxon>Chlamydomonadaceae</taxon>
        <taxon>Chlamydomonas</taxon>
    </lineage>
</organism>
<feature type="region of interest" description="Disordered" evidence="1">
    <location>
        <begin position="382"/>
        <end position="408"/>
    </location>
</feature>
<evidence type="ECO:0000256" key="1">
    <source>
        <dbReference type="SAM" id="MobiDB-lite"/>
    </source>
</evidence>
<dbReference type="EMBL" id="BEGY01000031">
    <property type="protein sequence ID" value="GAX78281.1"/>
    <property type="molecule type" value="Genomic_DNA"/>
</dbReference>
<dbReference type="AlphaFoldDB" id="A0A250X5C5"/>
<evidence type="ECO:0000313" key="3">
    <source>
        <dbReference type="Proteomes" id="UP000232323"/>
    </source>
</evidence>
<feature type="region of interest" description="Disordered" evidence="1">
    <location>
        <begin position="157"/>
        <end position="181"/>
    </location>
</feature>
<keyword evidence="3" id="KW-1185">Reference proteome</keyword>
<proteinExistence type="predicted"/>
<evidence type="ECO:0000313" key="2">
    <source>
        <dbReference type="EMBL" id="GAX78281.1"/>
    </source>
</evidence>
<feature type="compositionally biased region" description="Polar residues" evidence="1">
    <location>
        <begin position="384"/>
        <end position="393"/>
    </location>
</feature>
<reference evidence="2 3" key="1">
    <citation type="submission" date="2017-08" db="EMBL/GenBank/DDBJ databases">
        <title>Acidophilic green algal genome provides insights into adaptation to an acidic environment.</title>
        <authorList>
            <person name="Hirooka S."/>
            <person name="Hirose Y."/>
            <person name="Kanesaki Y."/>
            <person name="Higuchi S."/>
            <person name="Fujiwara T."/>
            <person name="Onuma R."/>
            <person name="Era A."/>
            <person name="Ohbayashi R."/>
            <person name="Uzuka A."/>
            <person name="Nozaki H."/>
            <person name="Yoshikawa H."/>
            <person name="Miyagishima S.Y."/>
        </authorList>
    </citation>
    <scope>NUCLEOTIDE SEQUENCE [LARGE SCALE GENOMIC DNA]</scope>
    <source>
        <strain evidence="2 3">NIES-2499</strain>
    </source>
</reference>
<feature type="compositionally biased region" description="Polar residues" evidence="1">
    <location>
        <begin position="158"/>
        <end position="177"/>
    </location>
</feature>
<comment type="caution">
    <text evidence="2">The sequence shown here is derived from an EMBL/GenBank/DDBJ whole genome shotgun (WGS) entry which is preliminary data.</text>
</comment>
<dbReference type="Proteomes" id="UP000232323">
    <property type="component" value="Unassembled WGS sequence"/>
</dbReference>
<accession>A0A250X5C5</accession>
<protein>
    <submittedName>
        <fullName evidence="2">Uncharacterized protein</fullName>
    </submittedName>
</protein>
<name>A0A250X5C5_9CHLO</name>
<gene>
    <name evidence="2" type="ORF">CEUSTIGMA_g5723.t1</name>
</gene>
<sequence length="528" mass="57364">MDPLPRRNPLPHLLKTAALLNTIPQDPPKQMDVSGFTGSLVRTLLDHDDNCVMTVPGFSSDGPSDPIKTVPKNPNIAANTTKTVVPTVNMGITAAAAPAPVMTTIATRHSVPSQSNNLNIISSTFIENNTENKAKTPFAPSRKSLIVIPPSTPKLETHSSFASSSRWTPTTPPQGRTPSYRGLCLPSTASSVSRLASRRHDIQFGVRQGLKTLSVDHTIHDTSLAVVGSTPKSRHNCNPLSDSEDHLEAWLRDDGDSTTVQHFPIPSPQLPSFSASRRIRVSLSTNSSRSSQTSASRPVTTSWAAMTHTTTNHLKTAPTTPHSSLVFGQGNSRASSLVIGHQHIMPSSSQLPSQPTSRGVSPHRLSIVVPSVELQRYEKEFGSLTDSDSDQIMQQEEPADEEPPAQQMCSDPVTGISQGSPIGNASPRELQMLRALPQYEAIMQRLQDQDFKLPLDVDPMAPVLGSRDLSTPASEDIKYLTNRWHHRWHGFLEGRPPTREWNGVEAFGSPVLALIEFGHSANQEVVAD</sequence>